<evidence type="ECO:0000256" key="4">
    <source>
        <dbReference type="ARBA" id="ARBA00023136"/>
    </source>
</evidence>
<feature type="signal peptide" evidence="6">
    <location>
        <begin position="1"/>
        <end position="24"/>
    </location>
</feature>
<evidence type="ECO:0000256" key="6">
    <source>
        <dbReference type="SAM" id="SignalP"/>
    </source>
</evidence>
<feature type="transmembrane region" description="Helical" evidence="5">
    <location>
        <begin position="36"/>
        <end position="56"/>
    </location>
</feature>
<evidence type="ECO:0000313" key="7">
    <source>
        <dbReference type="Ensembl" id="ENSEBUP00000005060.1"/>
    </source>
</evidence>
<evidence type="ECO:0000256" key="1">
    <source>
        <dbReference type="ARBA" id="ARBA00004141"/>
    </source>
</evidence>
<feature type="transmembrane region" description="Helical" evidence="5">
    <location>
        <begin position="154"/>
        <end position="172"/>
    </location>
</feature>
<dbReference type="GO" id="GO:0016020">
    <property type="term" value="C:membrane"/>
    <property type="evidence" value="ECO:0007669"/>
    <property type="project" value="UniProtKB-SubCell"/>
</dbReference>
<reference evidence="7" key="2">
    <citation type="submission" date="2025-09" db="UniProtKB">
        <authorList>
            <consortium name="Ensembl"/>
        </authorList>
    </citation>
    <scope>IDENTIFICATION</scope>
</reference>
<evidence type="ECO:0000256" key="3">
    <source>
        <dbReference type="ARBA" id="ARBA00022989"/>
    </source>
</evidence>
<feature type="transmembrane region" description="Helical" evidence="5">
    <location>
        <begin position="205"/>
        <end position="228"/>
    </location>
</feature>
<dbReference type="Proteomes" id="UP000694388">
    <property type="component" value="Unplaced"/>
</dbReference>
<feature type="transmembrane region" description="Helical" evidence="5">
    <location>
        <begin position="179"/>
        <end position="199"/>
    </location>
</feature>
<dbReference type="InterPro" id="IPR050186">
    <property type="entry name" value="TPT_transporter"/>
</dbReference>
<comment type="subcellular location">
    <subcellularLocation>
        <location evidence="1">Membrane</location>
        <topology evidence="1">Multi-pass membrane protein</topology>
    </subcellularLocation>
</comment>
<dbReference type="AlphaFoldDB" id="A0A8C4NDP8"/>
<organism evidence="7 8">
    <name type="scientific">Eptatretus burgeri</name>
    <name type="common">Inshore hagfish</name>
    <dbReference type="NCBI Taxonomy" id="7764"/>
    <lineage>
        <taxon>Eukaryota</taxon>
        <taxon>Metazoa</taxon>
        <taxon>Chordata</taxon>
        <taxon>Craniata</taxon>
        <taxon>Vertebrata</taxon>
        <taxon>Cyclostomata</taxon>
        <taxon>Myxini</taxon>
        <taxon>Myxiniformes</taxon>
        <taxon>Myxinidae</taxon>
        <taxon>Eptatretinae</taxon>
        <taxon>Eptatretus</taxon>
    </lineage>
</organism>
<keyword evidence="6" id="KW-0732">Signal</keyword>
<feature type="chain" id="PRO_5034612091" evidence="6">
    <location>
        <begin position="25"/>
        <end position="246"/>
    </location>
</feature>
<dbReference type="Ensembl" id="ENSEBUT00000005498.1">
    <property type="protein sequence ID" value="ENSEBUP00000005060.1"/>
    <property type="gene ID" value="ENSEBUG00000003472.1"/>
</dbReference>
<reference evidence="7" key="1">
    <citation type="submission" date="2025-08" db="UniProtKB">
        <authorList>
            <consortium name="Ensembl"/>
        </authorList>
    </citation>
    <scope>IDENTIFICATION</scope>
</reference>
<keyword evidence="8" id="KW-1185">Reference proteome</keyword>
<evidence type="ECO:0000256" key="5">
    <source>
        <dbReference type="SAM" id="Phobius"/>
    </source>
</evidence>
<sequence>ACIVSHFMFCLVIFSVLTTSRVQTFGKTFSVEQKEATLIISLHIRIVSVLSHSLPMFTVLRRFSILFTMLAEMLILGNHMSFPVKATVFTMILGAFVAARCLQNICADFGALPVPSFCHRQDLGKYGLLFYNALFMIAPTLAIAYYTGDFKPQMYVLFFFFPSRFILMYATVMCTHYNSALTTTIVGCIKNVLITYAGMVLGGDYIFSWTNFFGLNISVAGSLAYSYITFTREHTPAGKNHARSLV</sequence>
<keyword evidence="4 5" id="KW-0472">Membrane</keyword>
<evidence type="ECO:0000313" key="8">
    <source>
        <dbReference type="Proteomes" id="UP000694388"/>
    </source>
</evidence>
<keyword evidence="3 5" id="KW-1133">Transmembrane helix</keyword>
<name>A0A8C4NDP8_EPTBU</name>
<dbReference type="GeneTree" id="ENSGT00940000155665"/>
<feature type="transmembrane region" description="Helical" evidence="5">
    <location>
        <begin position="128"/>
        <end position="148"/>
    </location>
</feature>
<proteinExistence type="predicted"/>
<protein>
    <submittedName>
        <fullName evidence="7">Solute carrier family 35 member D1</fullName>
    </submittedName>
</protein>
<keyword evidence="2 5" id="KW-0812">Transmembrane</keyword>
<evidence type="ECO:0000256" key="2">
    <source>
        <dbReference type="ARBA" id="ARBA00022692"/>
    </source>
</evidence>
<dbReference type="PANTHER" id="PTHR11132">
    <property type="entry name" value="SOLUTE CARRIER FAMILY 35"/>
    <property type="match status" value="1"/>
</dbReference>
<accession>A0A8C4NDP8</accession>